<keyword evidence="3" id="KW-0547">Nucleotide-binding</keyword>
<comment type="caution">
    <text evidence="4">The sequence shown here is derived from an EMBL/GenBank/DDBJ whole genome shotgun (WGS) entry which is preliminary data.</text>
</comment>
<feature type="binding site" evidence="3">
    <location>
        <position position="101"/>
    </location>
    <ligand>
        <name>ATP</name>
        <dbReference type="ChEBI" id="CHEBI:30616"/>
    </ligand>
</feature>
<comment type="catalytic activity">
    <reaction evidence="3">
        <text>cytidine(34) in elongator tRNA(Met) + acetate + ATP = N(4)-acetylcytidine(34) in elongator tRNA(Met) + AMP + diphosphate</text>
        <dbReference type="Rhea" id="RHEA:58144"/>
        <dbReference type="Rhea" id="RHEA-COMP:10693"/>
        <dbReference type="Rhea" id="RHEA-COMP:10694"/>
        <dbReference type="ChEBI" id="CHEBI:30089"/>
        <dbReference type="ChEBI" id="CHEBI:30616"/>
        <dbReference type="ChEBI" id="CHEBI:33019"/>
        <dbReference type="ChEBI" id="CHEBI:74900"/>
        <dbReference type="ChEBI" id="CHEBI:82748"/>
        <dbReference type="ChEBI" id="CHEBI:456215"/>
    </reaction>
</comment>
<dbReference type="PANTHER" id="PTHR37825:SF1">
    <property type="entry name" value="TRNA(MET) CYTIDINE ACETATE LIGASE"/>
    <property type="match status" value="1"/>
</dbReference>
<dbReference type="RefSeq" id="WP_236332217.1">
    <property type="nucleotide sequence ID" value="NZ_JAKIJS010000001.1"/>
</dbReference>
<evidence type="ECO:0000256" key="1">
    <source>
        <dbReference type="ARBA" id="ARBA00022598"/>
    </source>
</evidence>
<protein>
    <recommendedName>
        <fullName evidence="3">tRNA(Met) cytidine acetate ligase</fullName>
        <ecNumber evidence="3">6.3.4.-</ecNumber>
    </recommendedName>
</protein>
<comment type="caution">
    <text evidence="3">Lacks conserved residue(s) required for the propagation of feature annotation.</text>
</comment>
<keyword evidence="1 3" id="KW-0436">Ligase</keyword>
<dbReference type="Pfam" id="PF05636">
    <property type="entry name" value="HIGH_NTase1"/>
    <property type="match status" value="1"/>
</dbReference>
<dbReference type="EC" id="6.3.4.-" evidence="3"/>
<dbReference type="HAMAP" id="MF_01539">
    <property type="entry name" value="TmcAL"/>
    <property type="match status" value="1"/>
</dbReference>
<proteinExistence type="inferred from homology"/>
<sequence length="408" mass="46716">MKSLGLVVEYNPFHNGHLFHLQQAKKTSNADVTVAVMSGNFLQRGEPALVSKWTRTRMALEAGVDLVVELPYAFATQRADRFAYGAITILNALKTDEVIFGSESGNIRPFNETVDFLNKNEEEYNLLIQEKVKSGVSYPSATSEAFKQLSNRPQETIDLSKPNNILGYHYVQSIRQIHSNMKANTIQRTGAGYHDEGVGVNNIASATGIRKMLFEHGSDLSAITSYVPKSTLNRLQDHFNSFGHFLNWDRFFLLLKHRLITSTPEELRDIYDCEEGLENRLKEYITQAEDFTSFMQSVKTKRYTWTRIQRLCTHILTNAKKNTMERALTEPPTYIRLLGMTETGQHYLSGIKKDLNLPLVSTLSKYKDPFFELDKQSTNTYILGFPYKAQKVLYKQEYSNTPIRLHQK</sequence>
<gene>
    <name evidence="3" type="primary">tmcAL</name>
    <name evidence="4" type="ORF">L2716_04565</name>
</gene>
<reference evidence="4 5" key="1">
    <citation type="submission" date="2022-01" db="EMBL/GenBank/DDBJ databases">
        <title>Alkalihalobacillus sp. EGI L200015, a novel bacterium isolated from a salt lake sediment.</title>
        <authorList>
            <person name="Gao L."/>
            <person name="Fang B.-Z."/>
            <person name="Li W.-J."/>
        </authorList>
    </citation>
    <scope>NUCLEOTIDE SEQUENCE [LARGE SCALE GENOMIC DNA]</scope>
    <source>
        <strain evidence="4 5">KCTC 12718</strain>
    </source>
</reference>
<comment type="subcellular location">
    <subcellularLocation>
        <location evidence="3">Cytoplasm</location>
    </subcellularLocation>
</comment>
<dbReference type="Gene3D" id="3.40.50.620">
    <property type="entry name" value="HUPs"/>
    <property type="match status" value="1"/>
</dbReference>
<keyword evidence="5" id="KW-1185">Reference proteome</keyword>
<feature type="binding site" evidence="3">
    <location>
        <begin position="7"/>
        <end position="20"/>
    </location>
    <ligand>
        <name>ATP</name>
        <dbReference type="ChEBI" id="CHEBI:30616"/>
    </ligand>
</feature>
<accession>A0ABS9GW01</accession>
<feature type="binding site" evidence="3">
    <location>
        <position position="188"/>
    </location>
    <ligand>
        <name>ATP</name>
        <dbReference type="ChEBI" id="CHEBI:30616"/>
    </ligand>
</feature>
<keyword evidence="3" id="KW-0820">tRNA-binding</keyword>
<name>A0ABS9GW01_9BACL</name>
<keyword evidence="3" id="KW-0067">ATP-binding</keyword>
<keyword evidence="2 3" id="KW-0819">tRNA processing</keyword>
<dbReference type="Proteomes" id="UP001649381">
    <property type="component" value="Unassembled WGS sequence"/>
</dbReference>
<organism evidence="4 5">
    <name type="scientific">Pseudalkalibacillus berkeleyi</name>
    <dbReference type="NCBI Taxonomy" id="1069813"/>
    <lineage>
        <taxon>Bacteria</taxon>
        <taxon>Bacillati</taxon>
        <taxon>Bacillota</taxon>
        <taxon>Bacilli</taxon>
        <taxon>Bacillales</taxon>
        <taxon>Fictibacillaceae</taxon>
        <taxon>Pseudalkalibacillus</taxon>
    </lineage>
</organism>
<evidence type="ECO:0000313" key="5">
    <source>
        <dbReference type="Proteomes" id="UP001649381"/>
    </source>
</evidence>
<dbReference type="NCBIfam" id="NF010191">
    <property type="entry name" value="PRK13670.1"/>
    <property type="match status" value="1"/>
</dbReference>
<comment type="similarity">
    <text evidence="3">Belongs to the TmcAL family.</text>
</comment>
<evidence type="ECO:0000256" key="2">
    <source>
        <dbReference type="ARBA" id="ARBA00022694"/>
    </source>
</evidence>
<evidence type="ECO:0000313" key="4">
    <source>
        <dbReference type="EMBL" id="MCF6136993.1"/>
    </source>
</evidence>
<evidence type="ECO:0000256" key="3">
    <source>
        <dbReference type="HAMAP-Rule" id="MF_01539"/>
    </source>
</evidence>
<dbReference type="PANTHER" id="PTHR37825">
    <property type="entry name" value="TRNA(MET) CYTIDINE ACETATE LIGASE"/>
    <property type="match status" value="1"/>
</dbReference>
<keyword evidence="3" id="KW-0963">Cytoplasm</keyword>
<dbReference type="InterPro" id="IPR014729">
    <property type="entry name" value="Rossmann-like_a/b/a_fold"/>
</dbReference>
<dbReference type="EMBL" id="JAKIJS010000001">
    <property type="protein sequence ID" value="MCF6136993.1"/>
    <property type="molecule type" value="Genomic_DNA"/>
</dbReference>
<feature type="binding site" evidence="3">
    <location>
        <position position="163"/>
    </location>
    <ligand>
        <name>ATP</name>
        <dbReference type="ChEBI" id="CHEBI:30616"/>
    </ligand>
</feature>
<dbReference type="InterPro" id="IPR008513">
    <property type="entry name" value="tRNA(Met)_cyd_acetate_ligase"/>
</dbReference>
<comment type="function">
    <text evidence="3">Catalyzes the formation of N(4)-acetylcytidine (ac(4)C) at the wobble position of elongator tRNA(Met), using acetate and ATP as substrates. First activates an acetate ion to form acetyladenylate (Ac-AMP) and then transfers the acetyl group to tRNA to form ac(4)C34.</text>
</comment>
<dbReference type="SUPFAM" id="SSF52374">
    <property type="entry name" value="Nucleotidylyl transferase"/>
    <property type="match status" value="1"/>
</dbReference>
<keyword evidence="3" id="KW-0694">RNA-binding</keyword>